<dbReference type="STRING" id="670155.SAMN04488001_0006"/>
<evidence type="ECO:0000313" key="2">
    <source>
        <dbReference type="Proteomes" id="UP000199441"/>
    </source>
</evidence>
<proteinExistence type="predicted"/>
<accession>A0A1H3D2N9</accession>
<sequence>MPQDSADSAEMRCPGKMENIIVLGSEQSYDLFWLKMMFLSPGFGLAQGSLSVPHWTHADRTTVLYVAEGYSRSELLALENLRSIGVHLEAFRSARALTTYINTREIDGERYDILRLLFICHGLPGVLDLNYEGGAFIKLNHGTMTAIDPNSFCAHARIYSYACRTGNSKWRESFSSLAQAEPENSLAQRMATHCGVPFHAFYTRTLFAECIRDPSDSDSISAAVARLRVGNEGSILTLSDEHEALPHAGQGTANRYVFFENGQVDEGTSEYSLWRKQGGRAMPVADNTPKGLPGVFAVFTP</sequence>
<dbReference type="Proteomes" id="UP000199441">
    <property type="component" value="Unassembled WGS sequence"/>
</dbReference>
<protein>
    <submittedName>
        <fullName evidence="1">Uncharacterized protein</fullName>
    </submittedName>
</protein>
<reference evidence="2" key="1">
    <citation type="submission" date="2016-10" db="EMBL/GenBank/DDBJ databases">
        <authorList>
            <person name="Varghese N."/>
            <person name="Submissions S."/>
        </authorList>
    </citation>
    <scope>NUCLEOTIDE SEQUENCE [LARGE SCALE GENOMIC DNA]</scope>
    <source>
        <strain evidence="2">DSM 26922</strain>
    </source>
</reference>
<name>A0A1H3D2N9_9RHOB</name>
<gene>
    <name evidence="1" type="ORF">SAMN04488001_0006</name>
</gene>
<dbReference type="AlphaFoldDB" id="A0A1H3D2N9"/>
<evidence type="ECO:0000313" key="1">
    <source>
        <dbReference type="EMBL" id="SDX60733.1"/>
    </source>
</evidence>
<keyword evidence="2" id="KW-1185">Reference proteome</keyword>
<organism evidence="1 2">
    <name type="scientific">Litoreibacter albidus</name>
    <dbReference type="NCBI Taxonomy" id="670155"/>
    <lineage>
        <taxon>Bacteria</taxon>
        <taxon>Pseudomonadati</taxon>
        <taxon>Pseudomonadota</taxon>
        <taxon>Alphaproteobacteria</taxon>
        <taxon>Rhodobacterales</taxon>
        <taxon>Roseobacteraceae</taxon>
        <taxon>Litoreibacter</taxon>
    </lineage>
</organism>
<dbReference type="EMBL" id="FNOI01000010">
    <property type="protein sequence ID" value="SDX60733.1"/>
    <property type="molecule type" value="Genomic_DNA"/>
</dbReference>